<dbReference type="Gene3D" id="1.25.40.10">
    <property type="entry name" value="Tetratricopeptide repeat domain"/>
    <property type="match status" value="2"/>
</dbReference>
<dbReference type="Pfam" id="PF08238">
    <property type="entry name" value="Sel1"/>
    <property type="match status" value="7"/>
</dbReference>
<reference evidence="2 3" key="1">
    <citation type="submission" date="2019-12" db="EMBL/GenBank/DDBJ databases">
        <title>Genomic-based taxomic classification of the family Erythrobacteraceae.</title>
        <authorList>
            <person name="Xu L."/>
        </authorList>
    </citation>
    <scope>NUCLEOTIDE SEQUENCE [LARGE SCALE GENOMIC DNA]</scope>
    <source>
        <strain evidence="2 3">KCTC 52763</strain>
    </source>
</reference>
<dbReference type="SUPFAM" id="SSF81901">
    <property type="entry name" value="HCP-like"/>
    <property type="match status" value="2"/>
</dbReference>
<dbReference type="Proteomes" id="UP000442714">
    <property type="component" value="Unassembled WGS sequence"/>
</dbReference>
<keyword evidence="3" id="KW-1185">Reference proteome</keyword>
<dbReference type="AlphaFoldDB" id="A0A844ZPN7"/>
<name>A0A844ZPN7_9SPHN</name>
<keyword evidence="1" id="KW-0732">Signal</keyword>
<feature type="signal peptide" evidence="1">
    <location>
        <begin position="1"/>
        <end position="27"/>
    </location>
</feature>
<accession>A0A844ZPN7</accession>
<dbReference type="InterPro" id="IPR006597">
    <property type="entry name" value="Sel1-like"/>
</dbReference>
<dbReference type="EMBL" id="WTYX01000001">
    <property type="protein sequence ID" value="MXO89708.1"/>
    <property type="molecule type" value="Genomic_DNA"/>
</dbReference>
<evidence type="ECO:0008006" key="4">
    <source>
        <dbReference type="Google" id="ProtNLM"/>
    </source>
</evidence>
<dbReference type="InterPro" id="IPR050767">
    <property type="entry name" value="Sel1_AlgK"/>
</dbReference>
<organism evidence="2 3">
    <name type="scientific">Pontixanthobacter aquaemixtae</name>
    <dbReference type="NCBI Taxonomy" id="1958940"/>
    <lineage>
        <taxon>Bacteria</taxon>
        <taxon>Pseudomonadati</taxon>
        <taxon>Pseudomonadota</taxon>
        <taxon>Alphaproteobacteria</taxon>
        <taxon>Sphingomonadales</taxon>
        <taxon>Erythrobacteraceae</taxon>
        <taxon>Pontixanthobacter</taxon>
    </lineage>
</organism>
<evidence type="ECO:0000256" key="1">
    <source>
        <dbReference type="SAM" id="SignalP"/>
    </source>
</evidence>
<dbReference type="PANTHER" id="PTHR11102:SF147">
    <property type="entry name" value="SEL1L ADAPTOR SUBUNIT OF ERAD E3 UBIQUITIN LIGASE"/>
    <property type="match status" value="1"/>
</dbReference>
<dbReference type="PANTHER" id="PTHR11102">
    <property type="entry name" value="SEL-1-LIKE PROTEIN"/>
    <property type="match status" value="1"/>
</dbReference>
<dbReference type="GO" id="GO:0036503">
    <property type="term" value="P:ERAD pathway"/>
    <property type="evidence" value="ECO:0007669"/>
    <property type="project" value="TreeGrafter"/>
</dbReference>
<gene>
    <name evidence="2" type="ORF">GRI41_02625</name>
</gene>
<dbReference type="OrthoDB" id="7389416at2"/>
<protein>
    <recommendedName>
        <fullName evidence="4">Sel1 repeat family protein</fullName>
    </recommendedName>
</protein>
<evidence type="ECO:0000313" key="3">
    <source>
        <dbReference type="Proteomes" id="UP000442714"/>
    </source>
</evidence>
<comment type="caution">
    <text evidence="2">The sequence shown here is derived from an EMBL/GenBank/DDBJ whole genome shotgun (WGS) entry which is preliminary data.</text>
</comment>
<dbReference type="InterPro" id="IPR011990">
    <property type="entry name" value="TPR-like_helical_dom_sf"/>
</dbReference>
<proteinExistence type="predicted"/>
<dbReference type="SMART" id="SM00671">
    <property type="entry name" value="SEL1"/>
    <property type="match status" value="5"/>
</dbReference>
<evidence type="ECO:0000313" key="2">
    <source>
        <dbReference type="EMBL" id="MXO89708.1"/>
    </source>
</evidence>
<dbReference type="RefSeq" id="WP_160603159.1">
    <property type="nucleotide sequence ID" value="NZ_WTYX01000001.1"/>
</dbReference>
<feature type="chain" id="PRO_5033030111" description="Sel1 repeat family protein" evidence="1">
    <location>
        <begin position="28"/>
        <end position="451"/>
    </location>
</feature>
<sequence length="451" mass="48870">MKIAANLAGAALIAASICVPIGAPLLAQTEAQPATVAGGMEAFTKAQYDRAAQILKPFADQGNADAQYAMAYMHLDGDGGLTQSNVLAFAYADKAAKQNHRAAQLFLASAYLEGVGTRANPAKGIAIVETVLKADDTSAEDRAEAYTTLAYVHSEGIGVGRSLPNAAGFYKKSYEAKPDKFTLTYLIELLDAGHGGTFEQEVDWYRKLAEFGDKNAFAKVKAHADAGDAHSQLVVGNVYYGDQRFGIRNATNIGDIERNGQLNWEYWERAAKGGIGEAAMKSVGAFTRGLADAQRREKAAYWLKKAPTMKFLDESNRPQAYIDLGDAYFSGERGNFIPRDLKKAEESYRAAKHGDGLNEVAKAHVNAKETPLNMPKGIALFEECVALENAKCQFNLAASYVYGKGVERSYDKALKLFDRSYANGYARAKIFAAELRRLGKLPDVTPDQLVG</sequence>